<evidence type="ECO:0000256" key="1">
    <source>
        <dbReference type="ARBA" id="ARBA00005397"/>
    </source>
</evidence>
<gene>
    <name evidence="3" type="ORF">H9Q76_01260</name>
</gene>
<name>A0A7G9FN40_9FIRM</name>
<sequence>MKLERLSENQIRCTLYKSDLADKELHLTELAYGTDKAKELFRELMQQASSELGFEVDNVPLMIEAIPVSPECLILVITKVDDPEELDTRFSRFTRPSDVDDSYEDDEEDEDSDGGLGLADEADGESIVEDNPVNGLLKAIGGLAEDLSGLMSGKGVKPAQTNPSASDRRTEIPQAVEQPEIFRIYAFKNLDQVILSAKLVKGIYDSENSLYKNPRDSRFYLYMTKDKNTDNEFVKTCNLLGEYSNRVRATYATPSHMREHYKLIIDANALQTLAKL</sequence>
<dbReference type="Proteomes" id="UP000515819">
    <property type="component" value="Chromosome"/>
</dbReference>
<dbReference type="InterPro" id="IPR008681">
    <property type="entry name" value="Neg-reg_MecA"/>
</dbReference>
<comment type="similarity">
    <text evidence="1">Belongs to the MecA family.</text>
</comment>
<dbReference type="AlphaFoldDB" id="A0A7G9FN40"/>
<evidence type="ECO:0000313" key="3">
    <source>
        <dbReference type="EMBL" id="QNL99971.1"/>
    </source>
</evidence>
<dbReference type="InterPro" id="IPR038471">
    <property type="entry name" value="MecA_C_sf"/>
</dbReference>
<feature type="region of interest" description="Disordered" evidence="2">
    <location>
        <begin position="88"/>
        <end position="120"/>
    </location>
</feature>
<dbReference type="PANTHER" id="PTHR39161:SF1">
    <property type="entry name" value="ADAPTER PROTEIN MECA 1"/>
    <property type="match status" value="1"/>
</dbReference>
<reference evidence="3 4" key="1">
    <citation type="submission" date="2020-08" db="EMBL/GenBank/DDBJ databases">
        <authorList>
            <person name="Liu C."/>
            <person name="Sun Q."/>
        </authorList>
    </citation>
    <scope>NUCLEOTIDE SEQUENCE [LARGE SCALE GENOMIC DNA]</scope>
    <source>
        <strain evidence="3 4">NSJ-4</strain>
    </source>
</reference>
<accession>A0A7G9FN40</accession>
<protein>
    <submittedName>
        <fullName evidence="3">Adaptor protein MecA</fullName>
    </submittedName>
</protein>
<dbReference type="RefSeq" id="WP_118374468.1">
    <property type="nucleotide sequence ID" value="NZ_CP060632.1"/>
</dbReference>
<proteinExistence type="inferred from homology"/>
<evidence type="ECO:0000256" key="2">
    <source>
        <dbReference type="SAM" id="MobiDB-lite"/>
    </source>
</evidence>
<dbReference type="PANTHER" id="PTHR39161">
    <property type="entry name" value="ADAPTER PROTEIN MECA"/>
    <property type="match status" value="1"/>
</dbReference>
<feature type="compositionally biased region" description="Basic and acidic residues" evidence="2">
    <location>
        <begin position="88"/>
        <end position="98"/>
    </location>
</feature>
<dbReference type="Gene3D" id="3.30.70.1950">
    <property type="match status" value="1"/>
</dbReference>
<dbReference type="EMBL" id="CP060632">
    <property type="protein sequence ID" value="QNL99971.1"/>
    <property type="molecule type" value="Genomic_DNA"/>
</dbReference>
<evidence type="ECO:0000313" key="4">
    <source>
        <dbReference type="Proteomes" id="UP000515819"/>
    </source>
</evidence>
<organism evidence="3 4">
    <name type="scientific">Wujia chipingensis</name>
    <dbReference type="NCBI Taxonomy" id="2763670"/>
    <lineage>
        <taxon>Bacteria</taxon>
        <taxon>Bacillati</taxon>
        <taxon>Bacillota</taxon>
        <taxon>Clostridia</taxon>
        <taxon>Lachnospirales</taxon>
        <taxon>Lachnospiraceae</taxon>
        <taxon>Wujia</taxon>
    </lineage>
</organism>
<dbReference type="KEGG" id="wcp:H9Q76_01260"/>
<dbReference type="Pfam" id="PF05389">
    <property type="entry name" value="MecA"/>
    <property type="match status" value="1"/>
</dbReference>
<keyword evidence="4" id="KW-1185">Reference proteome</keyword>
<feature type="compositionally biased region" description="Acidic residues" evidence="2">
    <location>
        <begin position="99"/>
        <end position="113"/>
    </location>
</feature>